<evidence type="ECO:0000256" key="3">
    <source>
        <dbReference type="SAM" id="SignalP"/>
    </source>
</evidence>
<dbReference type="STRING" id="13333.W1PT21"/>
<feature type="chain" id="PRO_5004808456" description="Protein GAMETE EXPRESSED 1" evidence="3">
    <location>
        <begin position="24"/>
        <end position="660"/>
    </location>
</feature>
<keyword evidence="2" id="KW-1133">Transmembrane helix</keyword>
<organism evidence="4 5">
    <name type="scientific">Amborella trichopoda</name>
    <dbReference type="NCBI Taxonomy" id="13333"/>
    <lineage>
        <taxon>Eukaryota</taxon>
        <taxon>Viridiplantae</taxon>
        <taxon>Streptophyta</taxon>
        <taxon>Embryophyta</taxon>
        <taxon>Tracheophyta</taxon>
        <taxon>Spermatophyta</taxon>
        <taxon>Magnoliopsida</taxon>
        <taxon>Amborellales</taxon>
        <taxon>Amborellaceae</taxon>
        <taxon>Amborella</taxon>
    </lineage>
</organism>
<proteinExistence type="predicted"/>
<feature type="signal peptide" evidence="3">
    <location>
        <begin position="1"/>
        <end position="23"/>
    </location>
</feature>
<keyword evidence="3" id="KW-0732">Signal</keyword>
<dbReference type="EMBL" id="KI392710">
    <property type="protein sequence ID" value="ERN11004.1"/>
    <property type="molecule type" value="Genomic_DNA"/>
</dbReference>
<dbReference type="PANTHER" id="PTHR33538">
    <property type="entry name" value="PROTEIN GAMETE EXPRESSED 1"/>
    <property type="match status" value="1"/>
</dbReference>
<protein>
    <recommendedName>
        <fullName evidence="6">Protein GAMETE EXPRESSED 1</fullName>
    </recommendedName>
</protein>
<name>W1PT21_AMBTC</name>
<keyword evidence="5" id="KW-1185">Reference proteome</keyword>
<gene>
    <name evidence="4" type="ORF">AMTR_s00024p00016890</name>
</gene>
<dbReference type="Proteomes" id="UP000017836">
    <property type="component" value="Unassembled WGS sequence"/>
</dbReference>
<dbReference type="HOGENOM" id="CLU_032432_0_0_1"/>
<keyword evidence="2" id="KW-0812">Transmembrane</keyword>
<dbReference type="OMA" id="WIINMAR"/>
<dbReference type="PANTHER" id="PTHR33538:SF2">
    <property type="entry name" value="PROTEIN GAMETE EXPRESSED 1"/>
    <property type="match status" value="1"/>
</dbReference>
<feature type="transmembrane region" description="Helical" evidence="2">
    <location>
        <begin position="489"/>
        <end position="507"/>
    </location>
</feature>
<dbReference type="AlphaFoldDB" id="W1PT21"/>
<dbReference type="eggNOG" id="ENOG502QR0N">
    <property type="taxonomic scope" value="Eukaryota"/>
</dbReference>
<feature type="transmembrane region" description="Helical" evidence="2">
    <location>
        <begin position="519"/>
        <end position="537"/>
    </location>
</feature>
<evidence type="ECO:0000256" key="1">
    <source>
        <dbReference type="SAM" id="Coils"/>
    </source>
</evidence>
<feature type="coiled-coil region" evidence="1">
    <location>
        <begin position="226"/>
        <end position="260"/>
    </location>
</feature>
<reference evidence="5" key="1">
    <citation type="journal article" date="2013" name="Science">
        <title>The Amborella genome and the evolution of flowering plants.</title>
        <authorList>
            <consortium name="Amborella Genome Project"/>
        </authorList>
    </citation>
    <scope>NUCLEOTIDE SEQUENCE [LARGE SCALE GENOMIC DNA]</scope>
</reference>
<accession>W1PT21</accession>
<evidence type="ECO:0000313" key="5">
    <source>
        <dbReference type="Proteomes" id="UP000017836"/>
    </source>
</evidence>
<sequence length="660" mass="75476">MDNLNLALVFFLILSSSPSQSYSWSWFSSSTNNQYQYEVWNAPIGIAAEFSMDFSSNSKGRELTENAKTKLTVSNSCWQNAYKALFSSCREIISDQEKKSRLAWHLSDCFHKDSGRSPFPYCDLKSPMSKCLKNIDEGAHKVYLEFFLENLGLLKYNNSNQCPKPWNQFQNWAGATWPCDLGESQVGLAAPSVLKTRARLRSSYYGSSDPTLVHLEPAGHRTDAFKHETERLVNDLQKSARYAEEKLETIEERSKSLLQNSNQIFDSLTSIDIQATEVAKKTMAIEDQIINLMRQSTTIFEQSREIVSSQSELQEGNERMRERLDLNMGFLHESHESLEKGISSLSEKAIETQREINRVGESMSSKLQSLQNKADDIGNAAAMSLIKQKQLLDGQSQALEGLGHLTQFQSQALEESRSTLKKLTDFGQEQQLELIHREEQLRQAHDHLIQNSLSILAAQEAFELKQATIFTALDKLFSLHKAILSESRAIKAFFLYLGMMVFIYMITSTKQTCGIRARLYLGLCVIFAMEFAIIRFGSDELDQHIQFAEKVLYLRISFVVIAFVQLLYSVLTFRDYEVLNHQMLLTVVEKLNAMEAYTEKKKLSIGTNNDTKFLSWINKELQEDESLDDDPDYIPILHDEEESVSTITLKTYNLRPRKHN</sequence>
<feature type="transmembrane region" description="Helical" evidence="2">
    <location>
        <begin position="552"/>
        <end position="573"/>
    </location>
</feature>
<evidence type="ECO:0000313" key="4">
    <source>
        <dbReference type="EMBL" id="ERN11004.1"/>
    </source>
</evidence>
<keyword evidence="2" id="KW-0472">Membrane</keyword>
<evidence type="ECO:0008006" key="6">
    <source>
        <dbReference type="Google" id="ProtNLM"/>
    </source>
</evidence>
<keyword evidence="1" id="KW-0175">Coiled coil</keyword>
<dbReference type="Gramene" id="ERN11004">
    <property type="protein sequence ID" value="ERN11004"/>
    <property type="gene ID" value="AMTR_s00024p00016890"/>
</dbReference>
<evidence type="ECO:0000256" key="2">
    <source>
        <dbReference type="SAM" id="Phobius"/>
    </source>
</evidence>
<dbReference type="InterPro" id="IPR040346">
    <property type="entry name" value="GEX1/Brambleberry"/>
</dbReference>